<dbReference type="Pfam" id="PF13489">
    <property type="entry name" value="Methyltransf_23"/>
    <property type="match status" value="1"/>
</dbReference>
<dbReference type="SUPFAM" id="SSF53335">
    <property type="entry name" value="S-adenosyl-L-methionine-dependent methyltransferases"/>
    <property type="match status" value="1"/>
</dbReference>
<dbReference type="NCBIfam" id="TIGR04344">
    <property type="entry name" value="ovoA_Nterm"/>
    <property type="match status" value="1"/>
</dbReference>
<reference evidence="7 8" key="1">
    <citation type="submission" date="2023-07" db="EMBL/GenBank/DDBJ databases">
        <title>Sorghum-associated microbial communities from plants grown in Nebraska, USA.</title>
        <authorList>
            <person name="Schachtman D."/>
        </authorList>
    </citation>
    <scope>NUCLEOTIDE SEQUENCE [LARGE SCALE GENOMIC DNA]</scope>
    <source>
        <strain evidence="7 8">BE190</strain>
    </source>
</reference>
<evidence type="ECO:0000256" key="1">
    <source>
        <dbReference type="ARBA" id="ARBA00023002"/>
    </source>
</evidence>
<protein>
    <submittedName>
        <fullName evidence="7">5-histidylcysteine sulfoxide synthase/putative 4-mercaptohistidine N1-methyltransferase</fullName>
    </submittedName>
</protein>
<dbReference type="RefSeq" id="WP_310070389.1">
    <property type="nucleotide sequence ID" value="NZ_JAVDVX010000002.1"/>
</dbReference>
<dbReference type="PANTHER" id="PTHR23150">
    <property type="entry name" value="SULFATASE MODIFYING FACTOR 1, 2"/>
    <property type="match status" value="1"/>
</dbReference>
<evidence type="ECO:0000256" key="3">
    <source>
        <dbReference type="ARBA" id="ARBA00037882"/>
    </source>
</evidence>
<dbReference type="InterPro" id="IPR034660">
    <property type="entry name" value="DinB/YfiT-like"/>
</dbReference>
<keyword evidence="1" id="KW-0560">Oxidoreductase</keyword>
<evidence type="ECO:0000259" key="5">
    <source>
        <dbReference type="Pfam" id="PF03781"/>
    </source>
</evidence>
<dbReference type="InterPro" id="IPR027625">
    <property type="entry name" value="OvoA_Cterm"/>
</dbReference>
<dbReference type="EMBL" id="JAVDVX010000002">
    <property type="protein sequence ID" value="MDR7089369.1"/>
    <property type="molecule type" value="Genomic_DNA"/>
</dbReference>
<dbReference type="InterPro" id="IPR024775">
    <property type="entry name" value="DinB-like"/>
</dbReference>
<comment type="caution">
    <text evidence="7">The sequence shown here is derived from an EMBL/GenBank/DDBJ whole genome shotgun (WGS) entry which is preliminary data.</text>
</comment>
<feature type="compositionally biased region" description="Polar residues" evidence="4">
    <location>
        <begin position="15"/>
        <end position="28"/>
    </location>
</feature>
<organism evidence="7 8">
    <name type="scientific">Cellvibrio fibrivorans</name>
    <dbReference type="NCBI Taxonomy" id="126350"/>
    <lineage>
        <taxon>Bacteria</taxon>
        <taxon>Pseudomonadati</taxon>
        <taxon>Pseudomonadota</taxon>
        <taxon>Gammaproteobacteria</taxon>
        <taxon>Cellvibrionales</taxon>
        <taxon>Cellvibrionaceae</taxon>
        <taxon>Cellvibrio</taxon>
    </lineage>
</organism>
<dbReference type="Gene3D" id="3.90.1580.10">
    <property type="entry name" value="paralog of FGE (formylglycine-generating enzyme)"/>
    <property type="match status" value="1"/>
</dbReference>
<sequence length="734" mass="84404">MMHTGHSTLRKTTEARSSGAATELSPTSPRLFSRTSLFARTPNLRDGDEVSLRRALRHYFLDTFTTYESLFECLANDKAFYTKPISLRHPLIFYFGHTATFFVNKLLLTRMISERINHRFESMFAVGVDEMSWDDLNDAHYQWPTPAEVKAYRDQVRALVLDLIDNAPLQMPVDWENPWWAIIMGIEHERIHLETSSVLIRQHKLEFVKTSPHWQPLRESGFAPNNSLVKVSAGQVCLAKDKTDPHYGWDNEYGVHEAEVNAFEAAKFLVSNQEFLQFVEAGGYLNSHNWEEEGKGWLAFTKAQHPTFWVKKTNGWYLRLMTEEVAMPWDWPAEVNYHEAKAFCNWKKSETGLSVRLPTEDEWYRIYDESGIKEVSAEKAAANLHLDYAASSSPVSKFAHGDFYDVVGNVWQWTETPIYPFEGFEVHPIYDDFTTPTFDERHNLIKGGSWISCGNETLRSSRYAFRRHFFQHAGFRYVVSGDVKPLPSSHYETDKLMSEYAEFHYGDEYFGVANFSKALVDLAVQELGDKPRVKALDLGCASGRATFELARYFDHVNGIDFSARFIGQGVQLANSETLRYTLVDEGELVSYKSRSLNDLGLSEFKEKVEFSQGDACNLKPQFTGYDFILAANLIDRLYSPAKFLSGIHERLNIGGVLMLTSPYTWLTDHTPREEWIGGFKKDGESFTTLDGLQAHLKAHFRLIKGPHEVPFVIRETKRKFQHTLSEVTFWERIS</sequence>
<dbReference type="Pfam" id="PF12867">
    <property type="entry name" value="DinB_2"/>
    <property type="match status" value="1"/>
</dbReference>
<keyword evidence="8" id="KW-1185">Reference proteome</keyword>
<evidence type="ECO:0000259" key="6">
    <source>
        <dbReference type="Pfam" id="PF12867"/>
    </source>
</evidence>
<proteinExistence type="predicted"/>
<evidence type="ECO:0000313" key="8">
    <source>
        <dbReference type="Proteomes" id="UP001253595"/>
    </source>
</evidence>
<dbReference type="InterPro" id="IPR029063">
    <property type="entry name" value="SAM-dependent_MTases_sf"/>
</dbReference>
<gene>
    <name evidence="7" type="ORF">J2X05_001375</name>
</gene>
<evidence type="ECO:0000313" key="7">
    <source>
        <dbReference type="EMBL" id="MDR7089369.1"/>
    </source>
</evidence>
<feature type="domain" description="DinB-like" evidence="6">
    <location>
        <begin position="65"/>
        <end position="195"/>
    </location>
</feature>
<dbReference type="InterPro" id="IPR051043">
    <property type="entry name" value="Sulfatase_Mod_Factor_Kinase"/>
</dbReference>
<dbReference type="PANTHER" id="PTHR23150:SF26">
    <property type="entry name" value="GENERIC METHYLTRANSFERASE"/>
    <property type="match status" value="1"/>
</dbReference>
<feature type="region of interest" description="Disordered" evidence="4">
    <location>
        <begin position="1"/>
        <end position="28"/>
    </location>
</feature>
<name>A0ABU1UVZ6_9GAMM</name>
<dbReference type="InterPro" id="IPR042095">
    <property type="entry name" value="SUMF_sf"/>
</dbReference>
<evidence type="ECO:0000256" key="2">
    <source>
        <dbReference type="ARBA" id="ARBA00023004"/>
    </source>
</evidence>
<dbReference type="Proteomes" id="UP001253595">
    <property type="component" value="Unassembled WGS sequence"/>
</dbReference>
<dbReference type="SUPFAM" id="SSF109854">
    <property type="entry name" value="DinB/YfiT-like putative metalloenzymes"/>
    <property type="match status" value="1"/>
</dbReference>
<keyword evidence="2" id="KW-0408">Iron</keyword>
<feature type="domain" description="Sulfatase-modifying factor enzyme-like" evidence="5">
    <location>
        <begin position="226"/>
        <end position="478"/>
    </location>
</feature>
<dbReference type="Pfam" id="PF03781">
    <property type="entry name" value="FGE-sulfatase"/>
    <property type="match status" value="1"/>
</dbReference>
<dbReference type="InterPro" id="IPR027577">
    <property type="entry name" value="OvoA_Nterm"/>
</dbReference>
<dbReference type="Gene3D" id="3.40.50.150">
    <property type="entry name" value="Vaccinia Virus protein VP39"/>
    <property type="match status" value="1"/>
</dbReference>
<accession>A0ABU1UVZ6</accession>
<evidence type="ECO:0000256" key="4">
    <source>
        <dbReference type="SAM" id="MobiDB-lite"/>
    </source>
</evidence>
<dbReference type="InterPro" id="IPR016187">
    <property type="entry name" value="CTDL_fold"/>
</dbReference>
<comment type="pathway">
    <text evidence="3">Amino-acid biosynthesis; ergothioneine biosynthesis.</text>
</comment>
<dbReference type="CDD" id="cd02440">
    <property type="entry name" value="AdoMet_MTases"/>
    <property type="match status" value="1"/>
</dbReference>
<dbReference type="NCBIfam" id="TIGR04345">
    <property type="entry name" value="ovoA_Cterm"/>
    <property type="match status" value="1"/>
</dbReference>
<dbReference type="InterPro" id="IPR005532">
    <property type="entry name" value="SUMF_dom"/>
</dbReference>
<dbReference type="SUPFAM" id="SSF56436">
    <property type="entry name" value="C-type lectin-like"/>
    <property type="match status" value="1"/>
</dbReference>